<feature type="non-terminal residue" evidence="1">
    <location>
        <position position="1"/>
    </location>
</feature>
<sequence length="35" mass="4036">VVGDSEENILVWTPTYKYVATKIKEKKKLLFIIAP</sequence>
<proteinExistence type="predicted"/>
<protein>
    <submittedName>
        <fullName evidence="1">Uncharacterized protein</fullName>
    </submittedName>
</protein>
<organism evidence="1">
    <name type="scientific">marine metagenome</name>
    <dbReference type="NCBI Taxonomy" id="408172"/>
    <lineage>
        <taxon>unclassified sequences</taxon>
        <taxon>metagenomes</taxon>
        <taxon>ecological metagenomes</taxon>
    </lineage>
</organism>
<feature type="non-terminal residue" evidence="1">
    <location>
        <position position="35"/>
    </location>
</feature>
<evidence type="ECO:0000313" key="1">
    <source>
        <dbReference type="EMBL" id="SVC48403.1"/>
    </source>
</evidence>
<dbReference type="AlphaFoldDB" id="A0A382MHD8"/>
<name>A0A382MHD8_9ZZZZ</name>
<reference evidence="1" key="1">
    <citation type="submission" date="2018-05" db="EMBL/GenBank/DDBJ databases">
        <authorList>
            <person name="Lanie J.A."/>
            <person name="Ng W.-L."/>
            <person name="Kazmierczak K.M."/>
            <person name="Andrzejewski T.M."/>
            <person name="Davidsen T.M."/>
            <person name="Wayne K.J."/>
            <person name="Tettelin H."/>
            <person name="Glass J.I."/>
            <person name="Rusch D."/>
            <person name="Podicherti R."/>
            <person name="Tsui H.-C.T."/>
            <person name="Winkler M.E."/>
        </authorList>
    </citation>
    <scope>NUCLEOTIDE SEQUENCE</scope>
</reference>
<dbReference type="EMBL" id="UINC01093738">
    <property type="protein sequence ID" value="SVC48403.1"/>
    <property type="molecule type" value="Genomic_DNA"/>
</dbReference>
<accession>A0A382MHD8</accession>
<gene>
    <name evidence="1" type="ORF">METZ01_LOCUS301257</name>
</gene>